<evidence type="ECO:0000256" key="3">
    <source>
        <dbReference type="ARBA" id="ARBA00022723"/>
    </source>
</evidence>
<gene>
    <name evidence="6" type="ORF">BMONG18_1021</name>
</gene>
<dbReference type="CDD" id="cd00761">
    <property type="entry name" value="Glyco_tranf_GTA_type"/>
    <property type="match status" value="1"/>
</dbReference>
<dbReference type="PANTHER" id="PTHR13778:SF47">
    <property type="entry name" value="LIPOPOLYSACCHARIDE 1,3-GALACTOSYLTRANSFERASE"/>
    <property type="match status" value="1"/>
</dbReference>
<feature type="domain" description="Glycosyltransferase 2-like" evidence="4">
    <location>
        <begin position="5"/>
        <end position="129"/>
    </location>
</feature>
<dbReference type="RefSeq" id="WP_123644946.1">
    <property type="nucleotide sequence ID" value="NZ_QRAJ01000005.1"/>
</dbReference>
<dbReference type="SUPFAM" id="SSF53448">
    <property type="entry name" value="Nucleotide-diphospho-sugar transferases"/>
    <property type="match status" value="2"/>
</dbReference>
<dbReference type="InterPro" id="IPR025536">
    <property type="entry name" value="DUF4422"/>
</dbReference>
<evidence type="ECO:0000256" key="2">
    <source>
        <dbReference type="ARBA" id="ARBA00022679"/>
    </source>
</evidence>
<dbReference type="InterPro" id="IPR029044">
    <property type="entry name" value="Nucleotide-diphossugar_trans"/>
</dbReference>
<dbReference type="InterPro" id="IPR050748">
    <property type="entry name" value="Glycosyltrans_8_dom-fam"/>
</dbReference>
<dbReference type="GO" id="GO:0016757">
    <property type="term" value="F:glycosyltransferase activity"/>
    <property type="evidence" value="ECO:0007669"/>
    <property type="project" value="UniProtKB-KW"/>
</dbReference>
<dbReference type="Pfam" id="PF14393">
    <property type="entry name" value="DUF4422"/>
    <property type="match status" value="1"/>
</dbReference>
<sequence length="1010" mass="117024">MPKISIIVAAYNVEQYLPNCLASITAQTFNDIEIIVVDDASTDHSGDIVRHAAEQDPRIIAITHPHNQGLHLTRKTGVERATGQYAFFLDGDDELAPDFCEQLSTEIDHSHADILHFGITVVGDNDIQPDECRAFEAFNNAPTNDATEHDIIRDIFDPDFGQKVDWRVTQRLFRTNVLKSAFNAMTSSRLERAEDGYECFVISALSQSYHSFKQCRGYIYHYGRGVTGTSEINAATYVVFCKQFKACFDATLSFVNSHQLPGGDSLYTGFTHKAIELLANDWRTRLRPSEQLIAAQGMAQVFGAPATARELYRFVRDRAYEMLTNDIPINRDDEMFHWQTIAQSIELPIESTKEDYRYLLMKNKALEYMSQLEHQESVKRSETQPIKIFVTTHKRVDKPSSDILQLVQVGPGIKDDRFPDTLHDDDGENISEKNPMYCELTTQYWAWKNAKADYYGFCHYRRYFDFSQEEHVENPYGEVMDDYIDAKAVHDYHLDDASITSAISGYDIVTTRFQDLQTIIDGVGTPKAVWKAAPYLQNKDLRHIYDILCMQHPDYKIDADAFLDGHYSCFCNMFIMKKAIFFDYCAWLFPLLEEFERTTDMSHYSKEALRTPGHLSERLLNIYLMHHKRIGSGWKTKELQCVHFTRPEEQQSLAPLLNYKQPEHIVPVVFAADDNYVPMVTTTLLSAMQNADRDRYYDVSILQKNITPDNQSRMSTFFSQFPNMKLRFVNVERKIAGYNLSTNNEHISTETYYRFLIQSILPFYQKVLYLDSDIVINGDIAELYDIDLGDNLLAACRDIDYLGNLNIKIGNKRMAYTKNILGMKDPYQYFQAGVLVLNTRAMREKYSTEQWLEYASNPKFIYNDQDVLNVHCQGKVTYLDWRWDVVHDCDGRVANVFSYAPNDIFDAYIQSRNNPKIIHYAGFVKPWSDPTCDFAEVYWHYARQIPFYEKLIKRVAESVVPNQERLYLHRHEPALGEENLMRKVIDPLAPLGSKRREFMKSIGRFIRGRR</sequence>
<evidence type="ECO:0000256" key="1">
    <source>
        <dbReference type="ARBA" id="ARBA00022676"/>
    </source>
</evidence>
<reference evidence="6 7" key="1">
    <citation type="submission" date="2018-07" db="EMBL/GenBank/DDBJ databases">
        <title>The role of parmesan cheese in vectoring bovine microbiota.</title>
        <authorList>
            <person name="Lugli G.A."/>
            <person name="Milani C."/>
        </authorList>
    </citation>
    <scope>NUCLEOTIDE SEQUENCE [LARGE SCALE GENOMIC DNA]</scope>
    <source>
        <strain evidence="6 7">BMONG18</strain>
    </source>
</reference>
<comment type="caution">
    <text evidence="6">The sequence shown here is derived from an EMBL/GenBank/DDBJ whole genome shotgun (WGS) entry which is preliminary data.</text>
</comment>
<dbReference type="Pfam" id="PF01501">
    <property type="entry name" value="Glyco_transf_8"/>
    <property type="match status" value="1"/>
</dbReference>
<accession>A0A423UDH0</accession>
<evidence type="ECO:0000313" key="6">
    <source>
        <dbReference type="EMBL" id="ROT86731.1"/>
    </source>
</evidence>
<keyword evidence="1" id="KW-0328">Glycosyltransferase</keyword>
<dbReference type="Proteomes" id="UP000285266">
    <property type="component" value="Unassembled WGS sequence"/>
</dbReference>
<evidence type="ECO:0000259" key="4">
    <source>
        <dbReference type="Pfam" id="PF00535"/>
    </source>
</evidence>
<protein>
    <submittedName>
        <fullName evidence="6">Glycosyltransferase family 8</fullName>
    </submittedName>
</protein>
<proteinExistence type="predicted"/>
<dbReference type="InterPro" id="IPR002495">
    <property type="entry name" value="Glyco_trans_8"/>
</dbReference>
<feature type="domain" description="DUF4422" evidence="5">
    <location>
        <begin position="387"/>
        <end position="627"/>
    </location>
</feature>
<keyword evidence="2 6" id="KW-0808">Transferase</keyword>
<dbReference type="AlphaFoldDB" id="A0A423UDH0"/>
<dbReference type="PANTHER" id="PTHR13778">
    <property type="entry name" value="GLYCOSYLTRANSFERASE 8 DOMAIN-CONTAINING PROTEIN"/>
    <property type="match status" value="1"/>
</dbReference>
<dbReference type="CDD" id="cd04194">
    <property type="entry name" value="GT8_A4GalT_like"/>
    <property type="match status" value="1"/>
</dbReference>
<dbReference type="GO" id="GO:0046872">
    <property type="term" value="F:metal ion binding"/>
    <property type="evidence" value="ECO:0007669"/>
    <property type="project" value="UniProtKB-KW"/>
</dbReference>
<organism evidence="6 7">
    <name type="scientific">Bifidobacterium mongoliense</name>
    <dbReference type="NCBI Taxonomy" id="518643"/>
    <lineage>
        <taxon>Bacteria</taxon>
        <taxon>Bacillati</taxon>
        <taxon>Actinomycetota</taxon>
        <taxon>Actinomycetes</taxon>
        <taxon>Bifidobacteriales</taxon>
        <taxon>Bifidobacteriaceae</taxon>
        <taxon>Bifidobacterium</taxon>
    </lineage>
</organism>
<dbReference type="InterPro" id="IPR001173">
    <property type="entry name" value="Glyco_trans_2-like"/>
</dbReference>
<name>A0A423UDH0_9BIFI</name>
<dbReference type="Gene3D" id="3.90.550.10">
    <property type="entry name" value="Spore Coat Polysaccharide Biosynthesis Protein SpsA, Chain A"/>
    <property type="match status" value="2"/>
</dbReference>
<evidence type="ECO:0000259" key="5">
    <source>
        <dbReference type="Pfam" id="PF14393"/>
    </source>
</evidence>
<dbReference type="EMBL" id="QRAJ01000005">
    <property type="protein sequence ID" value="ROT86731.1"/>
    <property type="molecule type" value="Genomic_DNA"/>
</dbReference>
<evidence type="ECO:0000313" key="7">
    <source>
        <dbReference type="Proteomes" id="UP000285266"/>
    </source>
</evidence>
<keyword evidence="3" id="KW-0479">Metal-binding</keyword>
<dbReference type="Pfam" id="PF00535">
    <property type="entry name" value="Glycos_transf_2"/>
    <property type="match status" value="1"/>
</dbReference>